<dbReference type="AlphaFoldDB" id="A0A9W5U0M7"/>
<dbReference type="Pfam" id="PF01717">
    <property type="entry name" value="Meth_synt_2"/>
    <property type="match status" value="1"/>
</dbReference>
<dbReference type="EMBL" id="BMJD01000037">
    <property type="protein sequence ID" value="GGB54633.1"/>
    <property type="molecule type" value="Genomic_DNA"/>
</dbReference>
<dbReference type="Proteomes" id="UP000621492">
    <property type="component" value="Unassembled WGS sequence"/>
</dbReference>
<dbReference type="PANTHER" id="PTHR43844:SF1">
    <property type="entry name" value="METHIONINE SYNTHASE"/>
    <property type="match status" value="1"/>
</dbReference>
<keyword evidence="3" id="KW-1185">Reference proteome</keyword>
<dbReference type="PANTHER" id="PTHR43844">
    <property type="entry name" value="METHIONINE SYNTHASE"/>
    <property type="match status" value="1"/>
</dbReference>
<accession>A0A9W5U0M7</accession>
<reference evidence="2" key="1">
    <citation type="journal article" date="2014" name="Int. J. Syst. Evol. Microbiol.">
        <title>Complete genome sequence of Corynebacterium casei LMG S-19264T (=DSM 44701T), isolated from a smear-ripened cheese.</title>
        <authorList>
            <consortium name="US DOE Joint Genome Institute (JGI-PGF)"/>
            <person name="Walter F."/>
            <person name="Albersmeier A."/>
            <person name="Kalinowski J."/>
            <person name="Ruckert C."/>
        </authorList>
    </citation>
    <scope>NUCLEOTIDE SEQUENCE</scope>
    <source>
        <strain evidence="2">CGMCC 1.15454</strain>
    </source>
</reference>
<dbReference type="InterPro" id="IPR002629">
    <property type="entry name" value="Met_Synth_C/arc"/>
</dbReference>
<protein>
    <recommendedName>
        <fullName evidence="1">Cobalamin-independent methionine synthase MetE C-terminal/archaeal domain-containing protein</fullName>
    </recommendedName>
</protein>
<feature type="domain" description="Cobalamin-independent methionine synthase MetE C-terminal/archaeal" evidence="1">
    <location>
        <begin position="14"/>
        <end position="365"/>
    </location>
</feature>
<reference evidence="2" key="2">
    <citation type="submission" date="2020-09" db="EMBL/GenBank/DDBJ databases">
        <authorList>
            <person name="Sun Q."/>
            <person name="Zhou Y."/>
        </authorList>
    </citation>
    <scope>NUCLEOTIDE SEQUENCE</scope>
    <source>
        <strain evidence="2">CGMCC 1.15454</strain>
    </source>
</reference>
<dbReference type="GO" id="GO:0003871">
    <property type="term" value="F:5-methyltetrahydropteroyltriglutamate-homocysteine S-methyltransferase activity"/>
    <property type="evidence" value="ECO:0007669"/>
    <property type="project" value="InterPro"/>
</dbReference>
<gene>
    <name evidence="2" type="primary">yxjG</name>
    <name evidence="2" type="ORF">GCM10011409_35320</name>
</gene>
<sequence>MTKIATKAPFRADVVGSFLRPQVLKEARDNYQRGKISKEDLRSVEDAEITKLVAKQKEAGLQAVTDGEFRRKYWHADFIGAIEGIRTFEVEVPGFFQGEMKTLTSYTVESELRFPEDHPFLEHFRYLKSIAGEHTAKITIPGPNMIFHSGVVNSQPYLDNPSYPALATVAKDIAKVYQDAIQAFYNAGCRYLQFDDTSWGAFLGQKFRKKIEANGWNIQELIQMFADITIEALANKPDDMVITLHVCRGNFKSSWLYEGDYEAIAKELFSHVPVDAFFLEFDDQRSGDFTPLRYIQNQKVVLGLITSKTAELEDPEAIKKRVAQATKYVDLHQLCLSPQCGFASTEEGNLITEEEQWAKVRHVVELALEIWGA</sequence>
<dbReference type="GO" id="GO:0009086">
    <property type="term" value="P:methionine biosynthetic process"/>
    <property type="evidence" value="ECO:0007669"/>
    <property type="project" value="InterPro"/>
</dbReference>
<dbReference type="Gene3D" id="3.20.20.210">
    <property type="match status" value="1"/>
</dbReference>
<dbReference type="RefSeq" id="WP_188725600.1">
    <property type="nucleotide sequence ID" value="NZ_BMJD01000037.1"/>
</dbReference>
<organism evidence="2 3">
    <name type="scientific">Lentibacillus populi</name>
    <dbReference type="NCBI Taxonomy" id="1827502"/>
    <lineage>
        <taxon>Bacteria</taxon>
        <taxon>Bacillati</taxon>
        <taxon>Bacillota</taxon>
        <taxon>Bacilli</taxon>
        <taxon>Bacillales</taxon>
        <taxon>Bacillaceae</taxon>
        <taxon>Lentibacillus</taxon>
    </lineage>
</organism>
<dbReference type="CDD" id="cd03311">
    <property type="entry name" value="CIMS_C_terminal_like"/>
    <property type="match status" value="1"/>
</dbReference>
<comment type="caution">
    <text evidence="2">The sequence shown here is derived from an EMBL/GenBank/DDBJ whole genome shotgun (WGS) entry which is preliminary data.</text>
</comment>
<dbReference type="InterPro" id="IPR038071">
    <property type="entry name" value="UROD/MetE-like_sf"/>
</dbReference>
<evidence type="ECO:0000259" key="1">
    <source>
        <dbReference type="Pfam" id="PF01717"/>
    </source>
</evidence>
<name>A0A9W5U0M7_9BACI</name>
<evidence type="ECO:0000313" key="3">
    <source>
        <dbReference type="Proteomes" id="UP000621492"/>
    </source>
</evidence>
<proteinExistence type="predicted"/>
<dbReference type="SUPFAM" id="SSF51726">
    <property type="entry name" value="UROD/MetE-like"/>
    <property type="match status" value="1"/>
</dbReference>
<dbReference type="NCBIfam" id="NF005085">
    <property type="entry name" value="PRK06520.1"/>
    <property type="match status" value="1"/>
</dbReference>
<dbReference type="GO" id="GO:0008270">
    <property type="term" value="F:zinc ion binding"/>
    <property type="evidence" value="ECO:0007669"/>
    <property type="project" value="InterPro"/>
</dbReference>
<evidence type="ECO:0000313" key="2">
    <source>
        <dbReference type="EMBL" id="GGB54633.1"/>
    </source>
</evidence>